<dbReference type="PANTHER" id="PTHR11662">
    <property type="entry name" value="SOLUTE CARRIER FAMILY 17"/>
    <property type="match status" value="1"/>
</dbReference>
<dbReference type="FunFam" id="1.20.1250.20:FF:000003">
    <property type="entry name" value="Solute carrier family 17 member 3"/>
    <property type="match status" value="1"/>
</dbReference>
<dbReference type="SUPFAM" id="SSF103473">
    <property type="entry name" value="MFS general substrate transporter"/>
    <property type="match status" value="1"/>
</dbReference>
<keyword evidence="4" id="KW-0769">Symport</keyword>
<dbReference type="InterPro" id="IPR050382">
    <property type="entry name" value="MFS_Na/Anion_cotransporter"/>
</dbReference>
<keyword evidence="5 8" id="KW-1133">Transmembrane helix</keyword>
<name>A0A0K0F4V6_STRVS</name>
<keyword evidence="2" id="KW-0813">Transport</keyword>
<evidence type="ECO:0000256" key="5">
    <source>
        <dbReference type="ARBA" id="ARBA00022989"/>
    </source>
</evidence>
<dbReference type="FunFam" id="1.20.1250.20:FF:000423">
    <property type="entry name" value="Putative inorganic phosphate cotransporter-like Protein"/>
    <property type="match status" value="1"/>
</dbReference>
<organism evidence="10 11">
    <name type="scientific">Strongyloides venezuelensis</name>
    <name type="common">Threadworm</name>
    <dbReference type="NCBI Taxonomy" id="75913"/>
    <lineage>
        <taxon>Eukaryota</taxon>
        <taxon>Metazoa</taxon>
        <taxon>Ecdysozoa</taxon>
        <taxon>Nematoda</taxon>
        <taxon>Chromadorea</taxon>
        <taxon>Rhabditida</taxon>
        <taxon>Tylenchina</taxon>
        <taxon>Panagrolaimomorpha</taxon>
        <taxon>Strongyloidoidea</taxon>
        <taxon>Strongyloididae</taxon>
        <taxon>Strongyloides</taxon>
    </lineage>
</organism>
<feature type="transmembrane region" description="Helical" evidence="8">
    <location>
        <begin position="245"/>
        <end position="268"/>
    </location>
</feature>
<feature type="transmembrane region" description="Helical" evidence="8">
    <location>
        <begin position="344"/>
        <end position="363"/>
    </location>
</feature>
<evidence type="ECO:0000256" key="1">
    <source>
        <dbReference type="ARBA" id="ARBA00004141"/>
    </source>
</evidence>
<dbReference type="Gene3D" id="1.20.1250.20">
    <property type="entry name" value="MFS general substrate transporter like domains"/>
    <property type="match status" value="2"/>
</dbReference>
<evidence type="ECO:0000259" key="9">
    <source>
        <dbReference type="PROSITE" id="PS50850"/>
    </source>
</evidence>
<feature type="region of interest" description="Disordered" evidence="7">
    <location>
        <begin position="1"/>
        <end position="37"/>
    </location>
</feature>
<sequence>MSDPIQLDEKDKTFTNSSPPPIPVPRKSPPGGLEPPTFRLTAERASRLRHGGLGPSEIGLYTIVLVISAELLGSKRLTLAILLFFACAISYSHRSDLSLGIVCMVNHTAVELNSKNLTKLIETTDEVTQKTISKCGGGAVKEEGADGPFVWDKPQQGSALGSFFYGYLCSQVVGGMLAQKFGGKIVIGVAVLISSFLTVFTPPAAQLSLYALIGARAILGFSQGVVMPSIHTLWSFWAPEKERSILVGITFAGLQVGNLVSISISSVLCESGILGGWPSIFYLFGALGFIWCGLWFCLATSNPNDSKGMDDAEKAYLQEHIRNAMGKSGKPPPMPWRKALLSPPVWAIYFGHFAADFGSYLMMGVMPTLMNELFSLPRESLGVISALPFFAFFIVIQFGGFLVDNIINRKILSLVNARRLFMIIALVMQGLLLVIAGYLDCNQTIPAIILITIAVGLSGFQFSSFVVSYLDVAPAFAGALLGVGNTLSSFSGILGPMLMGIMTPTGSREEWQSFFWVTFAILSVGACVYAIFIRGEVQSWAKSGNKDGILEAPQEGDVLLQDIKREQTEA</sequence>
<dbReference type="PROSITE" id="PS50850">
    <property type="entry name" value="MFS"/>
    <property type="match status" value="1"/>
</dbReference>
<dbReference type="InterPro" id="IPR036259">
    <property type="entry name" value="MFS_trans_sf"/>
</dbReference>
<feature type="transmembrane region" description="Helical" evidence="8">
    <location>
        <begin position="479"/>
        <end position="502"/>
    </location>
</feature>
<evidence type="ECO:0000256" key="3">
    <source>
        <dbReference type="ARBA" id="ARBA00022692"/>
    </source>
</evidence>
<keyword evidence="10" id="KW-1185">Reference proteome</keyword>
<comment type="subcellular location">
    <subcellularLocation>
        <location evidence="1">Membrane</location>
        <topology evidence="1">Multi-pass membrane protein</topology>
    </subcellularLocation>
</comment>
<dbReference type="CDD" id="cd17318">
    <property type="entry name" value="MFS_SLC17"/>
    <property type="match status" value="1"/>
</dbReference>
<feature type="transmembrane region" description="Helical" evidence="8">
    <location>
        <begin position="419"/>
        <end position="439"/>
    </location>
</feature>
<reference evidence="11" key="2">
    <citation type="submission" date="2015-08" db="UniProtKB">
        <authorList>
            <consortium name="WormBaseParasite"/>
        </authorList>
    </citation>
    <scope>IDENTIFICATION</scope>
</reference>
<feature type="transmembrane region" description="Helical" evidence="8">
    <location>
        <begin position="514"/>
        <end position="533"/>
    </location>
</feature>
<dbReference type="WBParaSite" id="SVE_0384600.1">
    <property type="protein sequence ID" value="SVE_0384600.1"/>
    <property type="gene ID" value="SVE_0384600"/>
</dbReference>
<evidence type="ECO:0000313" key="11">
    <source>
        <dbReference type="WBParaSite" id="SVE_0384600.1"/>
    </source>
</evidence>
<feature type="transmembrane region" description="Helical" evidence="8">
    <location>
        <begin position="383"/>
        <end position="407"/>
    </location>
</feature>
<protein>
    <submittedName>
        <fullName evidence="11">Uncharacterized transporter (inferred by orthology to a C. elegans protein)</fullName>
    </submittedName>
</protein>
<feature type="transmembrane region" description="Helical" evidence="8">
    <location>
        <begin position="280"/>
        <end position="299"/>
    </location>
</feature>
<keyword evidence="3 8" id="KW-0812">Transmembrane</keyword>
<dbReference type="STRING" id="75913.A0A0K0F4V6"/>
<keyword evidence="6 8" id="KW-0472">Membrane</keyword>
<proteinExistence type="predicted"/>
<dbReference type="PANTHER" id="PTHR11662:SF399">
    <property type="entry name" value="FI19708P1-RELATED"/>
    <property type="match status" value="1"/>
</dbReference>
<feature type="transmembrane region" description="Helical" evidence="8">
    <location>
        <begin position="445"/>
        <end position="467"/>
    </location>
</feature>
<dbReference type="GO" id="GO:0015293">
    <property type="term" value="F:symporter activity"/>
    <property type="evidence" value="ECO:0007669"/>
    <property type="project" value="UniProtKB-KW"/>
</dbReference>
<dbReference type="GO" id="GO:0006820">
    <property type="term" value="P:monoatomic anion transport"/>
    <property type="evidence" value="ECO:0007669"/>
    <property type="project" value="TreeGrafter"/>
</dbReference>
<evidence type="ECO:0000256" key="7">
    <source>
        <dbReference type="SAM" id="MobiDB-lite"/>
    </source>
</evidence>
<dbReference type="InterPro" id="IPR020846">
    <property type="entry name" value="MFS_dom"/>
</dbReference>
<evidence type="ECO:0000256" key="6">
    <source>
        <dbReference type="ARBA" id="ARBA00023136"/>
    </source>
</evidence>
<accession>A0A0K0F4V6</accession>
<dbReference type="InterPro" id="IPR011701">
    <property type="entry name" value="MFS"/>
</dbReference>
<feature type="domain" description="Major facilitator superfamily (MFS) profile" evidence="9">
    <location>
        <begin position="102"/>
        <end position="538"/>
    </location>
</feature>
<evidence type="ECO:0000313" key="10">
    <source>
        <dbReference type="Proteomes" id="UP000035680"/>
    </source>
</evidence>
<feature type="transmembrane region" description="Helical" evidence="8">
    <location>
        <begin position="217"/>
        <end position="238"/>
    </location>
</feature>
<reference evidence="10" key="1">
    <citation type="submission" date="2014-07" db="EMBL/GenBank/DDBJ databases">
        <authorList>
            <person name="Martin A.A"/>
            <person name="De Silva N."/>
        </authorList>
    </citation>
    <scope>NUCLEOTIDE SEQUENCE</scope>
</reference>
<evidence type="ECO:0000256" key="8">
    <source>
        <dbReference type="SAM" id="Phobius"/>
    </source>
</evidence>
<feature type="transmembrane region" description="Helical" evidence="8">
    <location>
        <begin position="185"/>
        <end position="205"/>
    </location>
</feature>
<evidence type="ECO:0000256" key="4">
    <source>
        <dbReference type="ARBA" id="ARBA00022847"/>
    </source>
</evidence>
<dbReference type="Proteomes" id="UP000035680">
    <property type="component" value="Unassembled WGS sequence"/>
</dbReference>
<dbReference type="GO" id="GO:0016020">
    <property type="term" value="C:membrane"/>
    <property type="evidence" value="ECO:0007669"/>
    <property type="project" value="UniProtKB-SubCell"/>
</dbReference>
<feature type="compositionally biased region" description="Pro residues" evidence="7">
    <location>
        <begin position="18"/>
        <end position="28"/>
    </location>
</feature>
<dbReference type="Pfam" id="PF07690">
    <property type="entry name" value="MFS_1"/>
    <property type="match status" value="1"/>
</dbReference>
<dbReference type="AlphaFoldDB" id="A0A0K0F4V6"/>
<evidence type="ECO:0000256" key="2">
    <source>
        <dbReference type="ARBA" id="ARBA00022448"/>
    </source>
</evidence>